<evidence type="ECO:0000313" key="14">
    <source>
        <dbReference type="EMBL" id="CAG4974160.1"/>
    </source>
</evidence>
<dbReference type="InterPro" id="IPR000550">
    <property type="entry name" value="Hppk"/>
</dbReference>
<evidence type="ECO:0000256" key="11">
    <source>
        <dbReference type="ARBA" id="ARBA00029766"/>
    </source>
</evidence>
<keyword evidence="9" id="KW-0289">Folate biosynthesis</keyword>
<evidence type="ECO:0000256" key="5">
    <source>
        <dbReference type="ARBA" id="ARBA00022679"/>
    </source>
</evidence>
<keyword evidence="6" id="KW-0547">Nucleotide-binding</keyword>
<organism evidence="14 15">
    <name type="scientific">Novilysobacter luteus</name>
    <dbReference type="NCBI Taxonomy" id="2822368"/>
    <lineage>
        <taxon>Bacteria</taxon>
        <taxon>Pseudomonadati</taxon>
        <taxon>Pseudomonadota</taxon>
        <taxon>Gammaproteobacteria</taxon>
        <taxon>Lysobacterales</taxon>
        <taxon>Lysobacteraceae</taxon>
        <taxon>Novilysobacter</taxon>
    </lineage>
</organism>
<accession>A0ABM8UFZ5</accession>
<protein>
    <recommendedName>
        <fullName evidence="4">2-amino-4-hydroxy-6-hydroxymethyldihydropteridine pyrophosphokinase</fullName>
        <ecNumber evidence="3">2.7.6.3</ecNumber>
    </recommendedName>
    <alternativeName>
        <fullName evidence="11">6-hydroxymethyl-7,8-dihydropterin pyrophosphokinase</fullName>
    </alternativeName>
    <alternativeName>
        <fullName evidence="12">7,8-dihydro-6-hydroxymethylpterin-pyrophosphokinase</fullName>
    </alternativeName>
</protein>
<dbReference type="PROSITE" id="PS00794">
    <property type="entry name" value="HPPK"/>
    <property type="match status" value="1"/>
</dbReference>
<evidence type="ECO:0000256" key="7">
    <source>
        <dbReference type="ARBA" id="ARBA00022777"/>
    </source>
</evidence>
<gene>
    <name evidence="14" type="primary">folK_2</name>
    <name evidence="14" type="ORF">LYB30171_01610</name>
</gene>
<feature type="domain" description="7,8-dihydro-6-hydroxymethylpterin-pyrophosphokinase" evidence="13">
    <location>
        <begin position="94"/>
        <end position="105"/>
    </location>
</feature>
<dbReference type="NCBIfam" id="TIGR01498">
    <property type="entry name" value="folK"/>
    <property type="match status" value="1"/>
</dbReference>
<evidence type="ECO:0000256" key="1">
    <source>
        <dbReference type="ARBA" id="ARBA00005051"/>
    </source>
</evidence>
<dbReference type="PANTHER" id="PTHR43071">
    <property type="entry name" value="2-AMINO-4-HYDROXY-6-HYDROXYMETHYLDIHYDROPTERIDINE PYROPHOSPHOKINASE"/>
    <property type="match status" value="1"/>
</dbReference>
<dbReference type="SUPFAM" id="SSF55083">
    <property type="entry name" value="6-hydroxymethyl-7,8-dihydropterin pyrophosphokinase, HPPK"/>
    <property type="match status" value="1"/>
</dbReference>
<evidence type="ECO:0000259" key="13">
    <source>
        <dbReference type="PROSITE" id="PS00794"/>
    </source>
</evidence>
<dbReference type="RefSeq" id="WP_215218205.1">
    <property type="nucleotide sequence ID" value="NZ_OU015430.1"/>
</dbReference>
<comment type="similarity">
    <text evidence="2">Belongs to the HPPK family.</text>
</comment>
<dbReference type="EMBL" id="OU015430">
    <property type="protein sequence ID" value="CAG4974160.1"/>
    <property type="molecule type" value="Genomic_DNA"/>
</dbReference>
<evidence type="ECO:0000256" key="9">
    <source>
        <dbReference type="ARBA" id="ARBA00022909"/>
    </source>
</evidence>
<dbReference type="CDD" id="cd00483">
    <property type="entry name" value="HPPK"/>
    <property type="match status" value="1"/>
</dbReference>
<keyword evidence="8" id="KW-0067">ATP-binding</keyword>
<evidence type="ECO:0000256" key="8">
    <source>
        <dbReference type="ARBA" id="ARBA00022840"/>
    </source>
</evidence>
<evidence type="ECO:0000256" key="2">
    <source>
        <dbReference type="ARBA" id="ARBA00005810"/>
    </source>
</evidence>
<keyword evidence="5 14" id="KW-0808">Transferase</keyword>
<evidence type="ECO:0000313" key="15">
    <source>
        <dbReference type="Proteomes" id="UP000680116"/>
    </source>
</evidence>
<evidence type="ECO:0000256" key="10">
    <source>
        <dbReference type="ARBA" id="ARBA00029409"/>
    </source>
</evidence>
<evidence type="ECO:0000256" key="3">
    <source>
        <dbReference type="ARBA" id="ARBA00013253"/>
    </source>
</evidence>
<comment type="pathway">
    <text evidence="1">Cofactor biosynthesis; tetrahydrofolate biosynthesis; 2-amino-4-hydroxy-6-hydroxymethyl-7,8-dihydropteridine diphosphate from 7,8-dihydroneopterin triphosphate: step 4/4.</text>
</comment>
<evidence type="ECO:0000256" key="12">
    <source>
        <dbReference type="ARBA" id="ARBA00033413"/>
    </source>
</evidence>
<keyword evidence="7" id="KW-0418">Kinase</keyword>
<dbReference type="EC" id="2.7.6.3" evidence="3"/>
<dbReference type="Pfam" id="PF01288">
    <property type="entry name" value="HPPK"/>
    <property type="match status" value="1"/>
</dbReference>
<keyword evidence="15" id="KW-1185">Reference proteome</keyword>
<dbReference type="Proteomes" id="UP000680116">
    <property type="component" value="Chromosome"/>
</dbReference>
<reference evidence="14 15" key="1">
    <citation type="submission" date="2021-04" db="EMBL/GenBank/DDBJ databases">
        <authorList>
            <person name="Rodrigo-Torres L."/>
            <person name="Arahal R. D."/>
            <person name="Lucena T."/>
        </authorList>
    </citation>
    <scope>NUCLEOTIDE SEQUENCE [LARGE SCALE GENOMIC DNA]</scope>
    <source>
        <strain evidence="14 15">CECT 30171</strain>
    </source>
</reference>
<dbReference type="PANTHER" id="PTHR43071:SF1">
    <property type="entry name" value="2-AMINO-4-HYDROXY-6-HYDROXYMETHYLDIHYDROPTERIDINE PYROPHOSPHOKINASE"/>
    <property type="match status" value="1"/>
</dbReference>
<dbReference type="GO" id="GO:0003848">
    <property type="term" value="F:2-amino-4-hydroxy-6-hydroxymethyldihydropteridine diphosphokinase activity"/>
    <property type="evidence" value="ECO:0007669"/>
    <property type="project" value="UniProtKB-EC"/>
</dbReference>
<evidence type="ECO:0000256" key="4">
    <source>
        <dbReference type="ARBA" id="ARBA00016218"/>
    </source>
</evidence>
<proteinExistence type="inferred from homology"/>
<dbReference type="Gene3D" id="3.30.70.560">
    <property type="entry name" value="7,8-Dihydro-6-hydroxymethylpterin-pyrophosphokinase HPPK"/>
    <property type="match status" value="1"/>
</dbReference>
<sequence>MSSPVVAYVGLGSNLGDSIGLLVGAIRALGGLPGTSVAACSGFYRTPAWGITDQPDFINAVAELHTALAPHALLTGMLGIERHAGRERGAAADRWGPRTLDLDLLLYGDATIDDPGLDVPHPHLHERAFALVPLAEIAPDAAIPGRGPVRDALAAMAAGDIEALTYVAPPPSAAR</sequence>
<evidence type="ECO:0000256" key="6">
    <source>
        <dbReference type="ARBA" id="ARBA00022741"/>
    </source>
</evidence>
<comment type="function">
    <text evidence="10">Catalyzes the transfer of pyrophosphate from adenosine triphosphate (ATP) to 6-hydroxymethyl-7,8-dihydropterin, an enzymatic step in folate biosynthesis pathway.</text>
</comment>
<name>A0ABM8UFZ5_9GAMM</name>
<dbReference type="InterPro" id="IPR035907">
    <property type="entry name" value="Hppk_sf"/>
</dbReference>